<dbReference type="STRING" id="676599.ARC20_07580"/>
<dbReference type="AlphaFoldDB" id="A0A0R0AJM6"/>
<evidence type="ECO:0000256" key="3">
    <source>
        <dbReference type="ARBA" id="ARBA00023004"/>
    </source>
</evidence>
<reference evidence="6 7" key="1">
    <citation type="submission" date="2015-10" db="EMBL/GenBank/DDBJ databases">
        <title>Genome sequencing and analysis of members of genus Stenotrophomonas.</title>
        <authorList>
            <person name="Patil P.P."/>
            <person name="Midha S."/>
            <person name="Patil P.B."/>
        </authorList>
    </citation>
    <scope>NUCLEOTIDE SEQUENCE [LARGE SCALE GENOMIC DNA]</scope>
    <source>
        <strain evidence="6 7">JCM 16536</strain>
    </source>
</reference>
<organism evidence="6 7">
    <name type="scientific">Stenotrophomonas panacihumi</name>
    <dbReference type="NCBI Taxonomy" id="676599"/>
    <lineage>
        <taxon>Bacteria</taxon>
        <taxon>Pseudomonadati</taxon>
        <taxon>Pseudomonadota</taxon>
        <taxon>Gammaproteobacteria</taxon>
        <taxon>Lysobacterales</taxon>
        <taxon>Lysobacteraceae</taxon>
        <taxon>Stenotrophomonas</taxon>
    </lineage>
</organism>
<feature type="domain" description="Iron-binding zinc finger CDGSH type" evidence="5">
    <location>
        <begin position="80"/>
        <end position="131"/>
    </location>
</feature>
<evidence type="ECO:0000256" key="1">
    <source>
        <dbReference type="ARBA" id="ARBA00022714"/>
    </source>
</evidence>
<evidence type="ECO:0000256" key="2">
    <source>
        <dbReference type="ARBA" id="ARBA00022723"/>
    </source>
</evidence>
<keyword evidence="1" id="KW-0001">2Fe-2S</keyword>
<gene>
    <name evidence="6" type="ORF">ARC20_07580</name>
</gene>
<proteinExistence type="predicted"/>
<dbReference type="InterPro" id="IPR052950">
    <property type="entry name" value="CISD"/>
</dbReference>
<evidence type="ECO:0000313" key="7">
    <source>
        <dbReference type="Proteomes" id="UP000051802"/>
    </source>
</evidence>
<dbReference type="InterPro" id="IPR018967">
    <property type="entry name" value="FeS-contain_CDGSH-typ"/>
</dbReference>
<dbReference type="GO" id="GO:0046872">
    <property type="term" value="F:metal ion binding"/>
    <property type="evidence" value="ECO:0007669"/>
    <property type="project" value="UniProtKB-KW"/>
</dbReference>
<keyword evidence="3" id="KW-0408">Iron</keyword>
<dbReference type="EMBL" id="LLXU01000063">
    <property type="protein sequence ID" value="KRG45387.1"/>
    <property type="molecule type" value="Genomic_DNA"/>
</dbReference>
<evidence type="ECO:0000313" key="6">
    <source>
        <dbReference type="EMBL" id="KRG45387.1"/>
    </source>
</evidence>
<dbReference type="Pfam" id="PF06902">
    <property type="entry name" value="Fer4_19"/>
    <property type="match status" value="1"/>
</dbReference>
<protein>
    <submittedName>
        <fullName evidence="6">Iron-binding protein</fullName>
    </submittedName>
</protein>
<dbReference type="SMART" id="SM00704">
    <property type="entry name" value="ZnF_CDGSH"/>
    <property type="match status" value="2"/>
</dbReference>
<dbReference type="InterPro" id="IPR042216">
    <property type="entry name" value="MitoNEET_CISD"/>
</dbReference>
<feature type="domain" description="Iron-binding zinc finger CDGSH type" evidence="5">
    <location>
        <begin position="170"/>
        <end position="207"/>
    </location>
</feature>
<dbReference type="PANTHER" id="PTHR46491:SF3">
    <property type="entry name" value="CDGSH IRON-SULFUR DOMAIN-CONTAINING PROTEIN 3, MITOCHONDRIAL"/>
    <property type="match status" value="1"/>
</dbReference>
<accession>A0A0R0AJM6</accession>
<evidence type="ECO:0000259" key="5">
    <source>
        <dbReference type="SMART" id="SM00704"/>
    </source>
</evidence>
<keyword evidence="7" id="KW-1185">Reference proteome</keyword>
<dbReference type="GO" id="GO:0051537">
    <property type="term" value="F:2 iron, 2 sulfur cluster binding"/>
    <property type="evidence" value="ECO:0007669"/>
    <property type="project" value="UniProtKB-KW"/>
</dbReference>
<dbReference type="Gene3D" id="3.40.5.90">
    <property type="entry name" value="CDGSH iron-sulfur domain, mitoNEET-type"/>
    <property type="match status" value="2"/>
</dbReference>
<dbReference type="Proteomes" id="UP000051802">
    <property type="component" value="Unassembled WGS sequence"/>
</dbReference>
<dbReference type="PANTHER" id="PTHR46491">
    <property type="entry name" value="CDGSH IRON SULFUR DOMAIN PROTEIN HOMOLOG"/>
    <property type="match status" value="1"/>
</dbReference>
<name>A0A0R0AJM6_9GAMM</name>
<sequence length="208" mass="22094">MQRIPGPHVDLIYHGARCIHARHCVLGLPGVFKANVEGPWIDPAAASVEELVTIAHLCPSGAIGYRRHDGGAEEAPPPVNLVQLRENGPLGLRAQIVLDGEAIGMRAVLCRCGASKHKPFCDGSHNDIHFQATGEPATIASEPLAQRGGVLEIEAEINGPLSVTGNLEICCGTGRTINRVSSTRLCRCGGSANKPYCDGTHRRIGFRS</sequence>
<comment type="caution">
    <text evidence="6">The sequence shown here is derived from an EMBL/GenBank/DDBJ whole genome shotgun (WGS) entry which is preliminary data.</text>
</comment>
<evidence type="ECO:0000256" key="4">
    <source>
        <dbReference type="ARBA" id="ARBA00023014"/>
    </source>
</evidence>
<dbReference type="Pfam" id="PF09360">
    <property type="entry name" value="zf-CDGSH"/>
    <property type="match status" value="2"/>
</dbReference>
<keyword evidence="2" id="KW-0479">Metal-binding</keyword>
<keyword evidence="4" id="KW-0411">Iron-sulfur</keyword>
<dbReference type="InterPro" id="IPR010693">
    <property type="entry name" value="Divergent_4Fe-4S_mono-cluster"/>
</dbReference>
<dbReference type="GO" id="GO:0005737">
    <property type="term" value="C:cytoplasm"/>
    <property type="evidence" value="ECO:0007669"/>
    <property type="project" value="UniProtKB-ARBA"/>
</dbReference>